<evidence type="ECO:0000313" key="8">
    <source>
        <dbReference type="EMBL" id="EDP46112.1"/>
    </source>
</evidence>
<dbReference type="OrthoDB" id="9814708at2"/>
<dbReference type="InterPro" id="IPR002323">
    <property type="entry name" value="Cyt_CIE"/>
</dbReference>
<dbReference type="STRING" id="59196.RICGR_1496"/>
<dbReference type="GO" id="GO:0020037">
    <property type="term" value="F:heme binding"/>
    <property type="evidence" value="ECO:0007669"/>
    <property type="project" value="InterPro"/>
</dbReference>
<keyword evidence="4" id="KW-0249">Electron transport</keyword>
<dbReference type="GO" id="GO:0005506">
    <property type="term" value="F:iron ion binding"/>
    <property type="evidence" value="ECO:0007669"/>
    <property type="project" value="InterPro"/>
</dbReference>
<proteinExistence type="predicted"/>
<organism evidence="8 9">
    <name type="scientific">Rickettsiella grylli</name>
    <dbReference type="NCBI Taxonomy" id="59196"/>
    <lineage>
        <taxon>Bacteria</taxon>
        <taxon>Pseudomonadati</taxon>
        <taxon>Pseudomonadota</taxon>
        <taxon>Gammaproteobacteria</taxon>
        <taxon>Legionellales</taxon>
        <taxon>Coxiellaceae</taxon>
        <taxon>Rickettsiella</taxon>
    </lineage>
</organism>
<dbReference type="InterPro" id="IPR036909">
    <property type="entry name" value="Cyt_c-like_dom_sf"/>
</dbReference>
<dbReference type="PANTHER" id="PTHR40942">
    <property type="match status" value="1"/>
</dbReference>
<dbReference type="Proteomes" id="UP000054075">
    <property type="component" value="Unassembled WGS sequence"/>
</dbReference>
<keyword evidence="9" id="KW-1185">Reference proteome</keyword>
<dbReference type="GO" id="GO:0009055">
    <property type="term" value="F:electron transfer activity"/>
    <property type="evidence" value="ECO:0007669"/>
    <property type="project" value="InterPro"/>
</dbReference>
<dbReference type="EMBL" id="AAQJ02000001">
    <property type="protein sequence ID" value="EDP46112.1"/>
    <property type="molecule type" value="Genomic_DNA"/>
</dbReference>
<reference evidence="8" key="2">
    <citation type="submission" date="2007-10" db="EMBL/GenBank/DDBJ databases">
        <authorList>
            <person name="Myers G.S."/>
        </authorList>
    </citation>
    <scope>NUCLEOTIDE SEQUENCE [LARGE SCALE GENOMIC DNA]</scope>
</reference>
<keyword evidence="3 6" id="KW-0479">Metal-binding</keyword>
<evidence type="ECO:0000256" key="5">
    <source>
        <dbReference type="ARBA" id="ARBA00023004"/>
    </source>
</evidence>
<comment type="caution">
    <text evidence="8">The sequence shown here is derived from an EMBL/GenBank/DDBJ whole genome shotgun (WGS) entry which is preliminary data.</text>
</comment>
<dbReference type="RefSeq" id="WP_006035099.1">
    <property type="nucleotide sequence ID" value="NZ_AAQJ02000001.1"/>
</dbReference>
<accession>A8PQE4</accession>
<feature type="domain" description="Cytochrome c" evidence="7">
    <location>
        <begin position="63"/>
        <end position="143"/>
    </location>
</feature>
<keyword evidence="5 6" id="KW-0408">Iron</keyword>
<dbReference type="Gene3D" id="1.10.760.10">
    <property type="entry name" value="Cytochrome c-like domain"/>
    <property type="match status" value="1"/>
</dbReference>
<sequence>MFILKIKKVSTIVFFILFFGFMRSGYADSFDSSLIALEDRIAPIGKLKIAPSKVNQSTLKVINNNRSGKIIFENKCILCHKNGIGGAPRLGNHLDWAPRIKKKFSLLLKHAMIGYRAMPPKGACLECSITDLEKAIHYMLDQL</sequence>
<evidence type="ECO:0000313" key="9">
    <source>
        <dbReference type="Proteomes" id="UP000054075"/>
    </source>
</evidence>
<reference evidence="8" key="1">
    <citation type="submission" date="2006-04" db="EMBL/GenBank/DDBJ databases">
        <authorList>
            <person name="Seshadri R."/>
            <person name="Federici B.A."/>
        </authorList>
    </citation>
    <scope>NUCLEOTIDE SEQUENCE [LARGE SCALE GENOMIC DNA]</scope>
</reference>
<evidence type="ECO:0000256" key="2">
    <source>
        <dbReference type="ARBA" id="ARBA00022617"/>
    </source>
</evidence>
<dbReference type="InterPro" id="IPR009056">
    <property type="entry name" value="Cyt_c-like_dom"/>
</dbReference>
<name>A8PQE4_9COXI</name>
<gene>
    <name evidence="8" type="ORF">RICGR_1496</name>
</gene>
<dbReference type="AlphaFoldDB" id="A8PQE4"/>
<keyword evidence="1" id="KW-0813">Transport</keyword>
<dbReference type="eggNOG" id="COG3245">
    <property type="taxonomic scope" value="Bacteria"/>
</dbReference>
<evidence type="ECO:0000256" key="6">
    <source>
        <dbReference type="PROSITE-ProRule" id="PRU00433"/>
    </source>
</evidence>
<dbReference type="SUPFAM" id="SSF46626">
    <property type="entry name" value="Cytochrome c"/>
    <property type="match status" value="1"/>
</dbReference>
<dbReference type="PRINTS" id="PR00607">
    <property type="entry name" value="CYTCHROMECIE"/>
</dbReference>
<evidence type="ECO:0000256" key="4">
    <source>
        <dbReference type="ARBA" id="ARBA00022982"/>
    </source>
</evidence>
<protein>
    <submittedName>
        <fullName evidence="8">Cytochrome c5</fullName>
    </submittedName>
</protein>
<evidence type="ECO:0000256" key="1">
    <source>
        <dbReference type="ARBA" id="ARBA00022448"/>
    </source>
</evidence>
<keyword evidence="2 6" id="KW-0349">Heme</keyword>
<evidence type="ECO:0000256" key="3">
    <source>
        <dbReference type="ARBA" id="ARBA00022723"/>
    </source>
</evidence>
<dbReference type="Pfam" id="PF13442">
    <property type="entry name" value="Cytochrome_CBB3"/>
    <property type="match status" value="1"/>
</dbReference>
<dbReference type="PROSITE" id="PS51007">
    <property type="entry name" value="CYTC"/>
    <property type="match status" value="1"/>
</dbReference>
<evidence type="ECO:0000259" key="7">
    <source>
        <dbReference type="PROSITE" id="PS51007"/>
    </source>
</evidence>
<dbReference type="PANTHER" id="PTHR40942:SF4">
    <property type="entry name" value="CYTOCHROME C5"/>
    <property type="match status" value="1"/>
</dbReference>